<dbReference type="Gene3D" id="3.30.1190.10">
    <property type="entry name" value="DNA-binding protein Tfx superfamily, archaea"/>
    <property type="match status" value="1"/>
</dbReference>
<dbReference type="Proteomes" id="UP000074294">
    <property type="component" value="Unassembled WGS sequence"/>
</dbReference>
<organism evidence="3 4">
    <name type="scientific">Hadarchaeum yellowstonense</name>
    <dbReference type="NCBI Taxonomy" id="1776334"/>
    <lineage>
        <taxon>Archaea</taxon>
        <taxon>Methanobacteriati</taxon>
        <taxon>Candidatus Hadarchaeota</taxon>
        <taxon>Candidatus Hadarchaeia</taxon>
        <taxon>Candidatus Hadarchaeales</taxon>
        <taxon>Candidatus Hadarchaeaceae</taxon>
        <taxon>Candidatus Hadarchaeum</taxon>
    </lineage>
</organism>
<dbReference type="InterPro" id="IPR029291">
    <property type="entry name" value="Tfx_C"/>
</dbReference>
<dbReference type="InterPro" id="IPR000792">
    <property type="entry name" value="Tscrpt_reg_LuxR_C"/>
</dbReference>
<sequence length="138" mass="15937">MIDIKKTHLTKKQYEILKMRIAGKSLSEIARELHTSRANVSSIARTAEENIRKSRNTLKLVEMIDWPIKIDVKAGANIYEISEKVFQEADQRRIKISHNYSDVVRMITKALGTPGLRRRRALKDFSIVVSREGKVEIF</sequence>
<feature type="domain" description="DNA binding protein Tfx C-terminal" evidence="2">
    <location>
        <begin position="54"/>
        <end position="137"/>
    </location>
</feature>
<comment type="caution">
    <text evidence="3">The sequence shown here is derived from an EMBL/GenBank/DDBJ whole genome shotgun (WGS) entry which is preliminary data.</text>
</comment>
<dbReference type="SUPFAM" id="SSF89915">
    <property type="entry name" value="DNA-binding protein Tfx"/>
    <property type="match status" value="1"/>
</dbReference>
<reference evidence="3 4" key="1">
    <citation type="journal article" date="2016" name="Nat. Microbiol.">
        <title>Genomic inference of the metabolism of cosmopolitan subsurface Archaea, Hadesarchaea.</title>
        <authorList>
            <person name="Baker B.J."/>
            <person name="Saw J.H."/>
            <person name="Lind A.E."/>
            <person name="Lazar C.S."/>
            <person name="Hinrichs K.-U."/>
            <person name="Teske A.P."/>
            <person name="Ettema T.J."/>
        </authorList>
    </citation>
    <scope>NUCLEOTIDE SEQUENCE [LARGE SCALE GENOMIC DNA]</scope>
</reference>
<name>A0A147K0Q2_HADYE</name>
<protein>
    <recommendedName>
        <fullName evidence="5">Tfx family DNA-binding protein</fullName>
    </recommendedName>
</protein>
<dbReference type="InterPro" id="IPR004645">
    <property type="entry name" value="Tfx_DNA-bd_arc"/>
</dbReference>
<dbReference type="NCBIfam" id="TIGR00721">
    <property type="entry name" value="tfx"/>
    <property type="match status" value="1"/>
</dbReference>
<feature type="domain" description="HTH luxR-type" evidence="1">
    <location>
        <begin position="8"/>
        <end position="42"/>
    </location>
</feature>
<evidence type="ECO:0000313" key="3">
    <source>
        <dbReference type="EMBL" id="KUO42386.1"/>
    </source>
</evidence>
<evidence type="ECO:0000313" key="4">
    <source>
        <dbReference type="Proteomes" id="UP000074294"/>
    </source>
</evidence>
<accession>A0A147K0Q2</accession>
<dbReference type="GO" id="GO:0003677">
    <property type="term" value="F:DNA binding"/>
    <property type="evidence" value="ECO:0007669"/>
    <property type="project" value="InterPro"/>
</dbReference>
<proteinExistence type="predicted"/>
<gene>
    <name evidence="3" type="ORF">APZ16_02825</name>
</gene>
<evidence type="ECO:0000259" key="1">
    <source>
        <dbReference type="Pfam" id="PF00196"/>
    </source>
</evidence>
<dbReference type="EMBL" id="LQMQ01000007">
    <property type="protein sequence ID" value="KUO42386.1"/>
    <property type="molecule type" value="Genomic_DNA"/>
</dbReference>
<dbReference type="InterPro" id="IPR036657">
    <property type="entry name" value="Tfx_DNA-bd_sf_arc"/>
</dbReference>
<evidence type="ECO:0000259" key="2">
    <source>
        <dbReference type="Pfam" id="PF14601"/>
    </source>
</evidence>
<evidence type="ECO:0008006" key="5">
    <source>
        <dbReference type="Google" id="ProtNLM"/>
    </source>
</evidence>
<dbReference type="GO" id="GO:0006355">
    <property type="term" value="P:regulation of DNA-templated transcription"/>
    <property type="evidence" value="ECO:0007669"/>
    <property type="project" value="InterPro"/>
</dbReference>
<dbReference type="Pfam" id="PF00196">
    <property type="entry name" value="GerE"/>
    <property type="match status" value="1"/>
</dbReference>
<dbReference type="AlphaFoldDB" id="A0A147K0Q2"/>
<dbReference type="Pfam" id="PF14601">
    <property type="entry name" value="TFX_C"/>
    <property type="match status" value="1"/>
</dbReference>